<comment type="similarity">
    <text evidence="1">Belongs to the GerABKA family.</text>
</comment>
<dbReference type="GO" id="GO:0016020">
    <property type="term" value="C:membrane"/>
    <property type="evidence" value="ECO:0007669"/>
    <property type="project" value="InterPro"/>
</dbReference>
<feature type="transmembrane region" description="Helical" evidence="4">
    <location>
        <begin position="290"/>
        <end position="312"/>
    </location>
</feature>
<dbReference type="Proteomes" id="UP000243688">
    <property type="component" value="Unassembled WGS sequence"/>
</dbReference>
<accession>A0A2A6E0W4</accession>
<dbReference type="Pfam" id="PF03323">
    <property type="entry name" value="GerA"/>
    <property type="match status" value="1"/>
</dbReference>
<protein>
    <submittedName>
        <fullName evidence="5">Spore germination protein</fullName>
    </submittedName>
</protein>
<feature type="transmembrane region" description="Helical" evidence="4">
    <location>
        <begin position="380"/>
        <end position="400"/>
    </location>
</feature>
<dbReference type="PANTHER" id="PTHR22550">
    <property type="entry name" value="SPORE GERMINATION PROTEIN"/>
    <property type="match status" value="1"/>
</dbReference>
<dbReference type="PIRSF" id="PIRSF005690">
    <property type="entry name" value="GerBA"/>
    <property type="match status" value="1"/>
</dbReference>
<sequence length="489" mass="54146">MASEQSLAAFVGRIRDALGHPPDLIEMRIGNSPNEAGTLLFLETMCDKREIEQTLLVVLSLGRTFDAGERESGENGGSVGPTPLVPERKIRSPEEAVQGLLEGCALRIVPDDDGVVREATLYRTGTPAHRPVGTPSTEVTVRGPNESFVESLMLNVSLIRKRIKHPGLRIEQLTLGSVTRTNVVMIFLKPVANPDIVAECRRRLQNIRTDGVLDSAYVEEWIQDSIWTPFATLLNTERPDIVASHLLEGSVAVLVDGSPIALVGPYTFYQFFTSPEDYYQRADIATVLRWLRMLAFLLAIFVPPFYISVISYHQELIPNPLLINIAAQREGVPFPSFVETIVMLVTFEVLREAGLRMPRAVGQAVSIVGALVLGESAVQAGLVSPIMIIVVALTAIANFVSPSYSFGISQRILQFMFMTLAAFLGLFGVLCGTLFLLVHLVSLKSFGVPYFSPMAPVFWSDLKDIWVRAPHPWMTRYPAMLRPKRRTRM</sequence>
<dbReference type="EMBL" id="MOXJ01000009">
    <property type="protein sequence ID" value="PDO10780.1"/>
    <property type="molecule type" value="Genomic_DNA"/>
</dbReference>
<dbReference type="InterPro" id="IPR004995">
    <property type="entry name" value="Spore_Ger"/>
</dbReference>
<keyword evidence="4" id="KW-1133">Transmembrane helix</keyword>
<dbReference type="PANTHER" id="PTHR22550:SF5">
    <property type="entry name" value="LEUCINE ZIPPER PROTEIN 4"/>
    <property type="match status" value="1"/>
</dbReference>
<dbReference type="GO" id="GO:0009847">
    <property type="term" value="P:spore germination"/>
    <property type="evidence" value="ECO:0007669"/>
    <property type="project" value="InterPro"/>
</dbReference>
<evidence type="ECO:0000256" key="2">
    <source>
        <dbReference type="ARBA" id="ARBA00023136"/>
    </source>
</evidence>
<name>A0A2A6E0W4_9BACL</name>
<evidence type="ECO:0000256" key="4">
    <source>
        <dbReference type="SAM" id="Phobius"/>
    </source>
</evidence>
<gene>
    <name evidence="5" type="ORF">BLM47_05460</name>
</gene>
<organism evidence="5 6">
    <name type="scientific">Candidatus Reconcilbacillus cellulovorans</name>
    <dbReference type="NCBI Taxonomy" id="1906605"/>
    <lineage>
        <taxon>Bacteria</taxon>
        <taxon>Bacillati</taxon>
        <taxon>Bacillota</taxon>
        <taxon>Bacilli</taxon>
        <taxon>Bacillales</taxon>
        <taxon>Paenibacillaceae</taxon>
        <taxon>Candidatus Reconcilbacillus</taxon>
    </lineage>
</organism>
<feature type="transmembrane region" description="Helical" evidence="4">
    <location>
        <begin position="412"/>
        <end position="441"/>
    </location>
</feature>
<reference evidence="5 6" key="1">
    <citation type="submission" date="2016-12" db="EMBL/GenBank/DDBJ databases">
        <title>Candidatus Reconcilibacillus cellulovorans genome.</title>
        <authorList>
            <person name="Kolinko S."/>
            <person name="Wu Y.-W."/>
            <person name="Tachea F."/>
            <person name="Denzel E."/>
            <person name="Hiras J."/>
            <person name="Baecker N."/>
            <person name="Chan L.J."/>
            <person name="Eichorst S.A."/>
            <person name="Frey D."/>
            <person name="Adams P.D."/>
            <person name="Pray T."/>
            <person name="Tanjore D."/>
            <person name="Petzold C.J."/>
            <person name="Gladden J.M."/>
            <person name="Simmons B.A."/>
            <person name="Singer S.W."/>
        </authorList>
    </citation>
    <scope>NUCLEOTIDE SEQUENCE [LARGE SCALE GENOMIC DNA]</scope>
    <source>
        <strain evidence="5">JTherm</strain>
    </source>
</reference>
<evidence type="ECO:0000313" key="6">
    <source>
        <dbReference type="Proteomes" id="UP000243688"/>
    </source>
</evidence>
<evidence type="ECO:0000256" key="3">
    <source>
        <dbReference type="SAM" id="MobiDB-lite"/>
    </source>
</evidence>
<evidence type="ECO:0000313" key="5">
    <source>
        <dbReference type="EMBL" id="PDO10780.1"/>
    </source>
</evidence>
<keyword evidence="4" id="KW-0812">Transmembrane</keyword>
<keyword evidence="2 4" id="KW-0472">Membrane</keyword>
<dbReference type="AlphaFoldDB" id="A0A2A6E0W4"/>
<feature type="region of interest" description="Disordered" evidence="3">
    <location>
        <begin position="67"/>
        <end position="89"/>
    </location>
</feature>
<comment type="caution">
    <text evidence="5">The sequence shown here is derived from an EMBL/GenBank/DDBJ whole genome shotgun (WGS) entry which is preliminary data.</text>
</comment>
<dbReference type="InterPro" id="IPR050768">
    <property type="entry name" value="UPF0353/GerABKA_families"/>
</dbReference>
<evidence type="ECO:0000256" key="1">
    <source>
        <dbReference type="ARBA" id="ARBA00005278"/>
    </source>
</evidence>
<proteinExistence type="inferred from homology"/>